<organism evidence="6 7">
    <name type="scientific">Parabacteroides chartae</name>
    <dbReference type="NCBI Taxonomy" id="1037355"/>
    <lineage>
        <taxon>Bacteria</taxon>
        <taxon>Pseudomonadati</taxon>
        <taxon>Bacteroidota</taxon>
        <taxon>Bacteroidia</taxon>
        <taxon>Bacteroidales</taxon>
        <taxon>Tannerellaceae</taxon>
        <taxon>Parabacteroides</taxon>
    </lineage>
</organism>
<dbReference type="AlphaFoldDB" id="A0A1T5EF83"/>
<comment type="subunit">
    <text evidence="2">Monomer.</text>
</comment>
<dbReference type="GO" id="GO:0000224">
    <property type="term" value="F:peptide-N4-(N-acetyl-beta-glucosaminyl)asparagine amidase activity"/>
    <property type="evidence" value="ECO:0007669"/>
    <property type="project" value="TreeGrafter"/>
</dbReference>
<feature type="domain" description="Glycosyl hydrolase family 92" evidence="4">
    <location>
        <begin position="233"/>
        <end position="546"/>
    </location>
</feature>
<sequence>MKIKIIVLFLLVSVFGHGQNTKYVNLFMGTSGDNGQLSPAATVPFGMIAVGPDSNPRTHAGYDYAIDKISGVSINRLSGVGCSGCGGNLSVRTSAPDQELHIIKRTEKATPGYYEVTFNNGVKGSFTATNNMAVQQYDFGKDADRSIWINFASSFEGMVDCEFKLKSNHEIIGYIQARNTCGHGMYKLYFYLSSNESFSIVKGKDKSYEAELRFEKSENPLELRIAVSPLDAATANLEAKQSESLSFKQLKLQANNLWENKLNKINLKGGSNDDRVIFYTSLYRIYMSPADVTTNDHRYLGSDGQIYKADGWRYFSSWSIWDTFRSKFPLLVITEPTLMRDICRSLLSLYRTGKKNWSTVFESTPTVRTEHASILLLDAYRKGIRDLDFAIGYEGMKKEADELPMASPDQKLESAYDLWALSQIAGIMGNSSDEKKYREQSEKLFEDTWTREFMQITPAFEVMKNNGLYQGTRWQYRWAAPQYIDQMIRWVGKDTLGNQLSYFFEKNLYNQGNEPDIHVPFLFNRFGKPESSQQLVRNLLTKEMTHRYGGNSEFKIPYVGRAFKNHPEGYSPEMDEDDGTMSAWYIFASAGIYPLLVGGDSYELVSPIFDRISIDMGNGKTFEIKTKGRKTTEDIIKRITMNGKVVSNYSISHGEMLKGGTLLFQY</sequence>
<dbReference type="Pfam" id="PF17678">
    <property type="entry name" value="Glyco_hydro_92N"/>
    <property type="match status" value="1"/>
</dbReference>
<dbReference type="PANTHER" id="PTHR12143">
    <property type="entry name" value="PEPTIDE N-GLYCANASE PNGASE -RELATED"/>
    <property type="match status" value="1"/>
</dbReference>
<dbReference type="GO" id="GO:0030246">
    <property type="term" value="F:carbohydrate binding"/>
    <property type="evidence" value="ECO:0007669"/>
    <property type="project" value="InterPro"/>
</dbReference>
<proteinExistence type="predicted"/>
<gene>
    <name evidence="6" type="ORF">SAMN05660349_02942</name>
</gene>
<dbReference type="Gene3D" id="3.30.2080.10">
    <property type="entry name" value="GH92 mannosidase domain"/>
    <property type="match status" value="2"/>
</dbReference>
<dbReference type="SUPFAM" id="SSF48208">
    <property type="entry name" value="Six-hairpin glycosidases"/>
    <property type="match status" value="1"/>
</dbReference>
<evidence type="ECO:0000313" key="6">
    <source>
        <dbReference type="EMBL" id="SKB82604.1"/>
    </source>
</evidence>
<keyword evidence="7" id="KW-1185">Reference proteome</keyword>
<comment type="cofactor">
    <cofactor evidence="1">
        <name>Ca(2+)</name>
        <dbReference type="ChEBI" id="CHEBI:29108"/>
    </cofactor>
</comment>
<dbReference type="InterPro" id="IPR050883">
    <property type="entry name" value="PNGase"/>
</dbReference>
<evidence type="ECO:0000256" key="3">
    <source>
        <dbReference type="ARBA" id="ARBA00022837"/>
    </source>
</evidence>
<protein>
    <submittedName>
        <fullName evidence="6">Alpha-1,2-mannosidase, putative</fullName>
    </submittedName>
</protein>
<dbReference type="GO" id="GO:0005829">
    <property type="term" value="C:cytosol"/>
    <property type="evidence" value="ECO:0007669"/>
    <property type="project" value="TreeGrafter"/>
</dbReference>
<dbReference type="PANTHER" id="PTHR12143:SF39">
    <property type="entry name" value="SECRETED PROTEIN"/>
    <property type="match status" value="1"/>
</dbReference>
<dbReference type="Gene3D" id="1.20.1610.10">
    <property type="entry name" value="alpha-1,2-mannosidases domains"/>
    <property type="match status" value="1"/>
</dbReference>
<dbReference type="Gene3D" id="2.70.98.10">
    <property type="match status" value="1"/>
</dbReference>
<dbReference type="Gene3D" id="1.20.1050.60">
    <property type="entry name" value="alpha-1,2-mannosidase"/>
    <property type="match status" value="1"/>
</dbReference>
<evidence type="ECO:0000259" key="4">
    <source>
        <dbReference type="Pfam" id="PF07971"/>
    </source>
</evidence>
<evidence type="ECO:0000256" key="2">
    <source>
        <dbReference type="ARBA" id="ARBA00011245"/>
    </source>
</evidence>
<dbReference type="Pfam" id="PF07971">
    <property type="entry name" value="Glyco_hydro_92"/>
    <property type="match status" value="2"/>
</dbReference>
<keyword evidence="3" id="KW-0106">Calcium</keyword>
<dbReference type="InterPro" id="IPR041371">
    <property type="entry name" value="GH92_N"/>
</dbReference>
<dbReference type="GO" id="GO:0006516">
    <property type="term" value="P:glycoprotein catabolic process"/>
    <property type="evidence" value="ECO:0007669"/>
    <property type="project" value="TreeGrafter"/>
</dbReference>
<dbReference type="RefSeq" id="WP_079684355.1">
    <property type="nucleotide sequence ID" value="NZ_FUYQ01000026.1"/>
</dbReference>
<dbReference type="Proteomes" id="UP000190852">
    <property type="component" value="Unassembled WGS sequence"/>
</dbReference>
<dbReference type="EMBL" id="FUYQ01000026">
    <property type="protein sequence ID" value="SKB82604.1"/>
    <property type="molecule type" value="Genomic_DNA"/>
</dbReference>
<evidence type="ECO:0000313" key="7">
    <source>
        <dbReference type="Proteomes" id="UP000190852"/>
    </source>
</evidence>
<dbReference type="InterPro" id="IPR014718">
    <property type="entry name" value="GH-type_carb-bd"/>
</dbReference>
<dbReference type="GO" id="GO:0005975">
    <property type="term" value="P:carbohydrate metabolic process"/>
    <property type="evidence" value="ECO:0007669"/>
    <property type="project" value="InterPro"/>
</dbReference>
<evidence type="ECO:0000259" key="5">
    <source>
        <dbReference type="Pfam" id="PF17678"/>
    </source>
</evidence>
<feature type="domain" description="Glycosyl hydrolase family 92 N-terminal" evidence="5">
    <location>
        <begin position="23"/>
        <end position="228"/>
    </location>
</feature>
<reference evidence="7" key="1">
    <citation type="submission" date="2017-02" db="EMBL/GenBank/DDBJ databases">
        <authorList>
            <person name="Varghese N."/>
            <person name="Submissions S."/>
        </authorList>
    </citation>
    <scope>NUCLEOTIDE SEQUENCE [LARGE SCALE GENOMIC DNA]</scope>
    <source>
        <strain evidence="7">DSM 24967</strain>
    </source>
</reference>
<feature type="domain" description="Glycosyl hydrolase family 92" evidence="4">
    <location>
        <begin position="559"/>
        <end position="665"/>
    </location>
</feature>
<dbReference type="InterPro" id="IPR012939">
    <property type="entry name" value="Glyco_hydro_92"/>
</dbReference>
<accession>A0A1T5EF83</accession>
<name>A0A1T5EF83_9BACT</name>
<evidence type="ECO:0000256" key="1">
    <source>
        <dbReference type="ARBA" id="ARBA00001913"/>
    </source>
</evidence>
<dbReference type="InterPro" id="IPR008928">
    <property type="entry name" value="6-hairpin_glycosidase_sf"/>
</dbReference>